<dbReference type="SUPFAM" id="SSF89000">
    <property type="entry name" value="post-HMGL domain-like"/>
    <property type="match status" value="1"/>
</dbReference>
<sequence length="567" mass="65059">MALFNHKKYKTFTPPSNPNRKWPNKTIKEPPIFGSVDLRDGNQALKNPLNVEQKLEYFNLLLKIGFKEIEIGFPAASKDDYNFARTLVEKKYIPDDVVIQVITQAKEELIERTFSALKGAKKAIIQIYHSTSKIQREKVYNYSVPTLINLAKDAAKKIVDLSKNYPETEWTFAYGLESFSATETDVSIAICNAVTEVWLQNANQKVMINLPTTLEMATPNVFADQVEIFINNINKRENVIISVHTHNDRGTAVAAAELACLAGADRVEGTLLGIGERAGNMDIITMAMNLYSQGIDPYLDLSNIMDTTKFVEKHTENITHPRHPYIGELVYSAFSGGHQYSIQKYLNDYKFGDIWECPYLSIDPQDLGRSYDEVIRINSQSGKSGIKFILEEKYGLILPKWLQANFYRIVQNYTEKTEAEISEELIWSLFYDQYIKSKMSEEIKAFFASYDTRYQRLQLALNDSLNSDNELNHLDEITPKFKEIFYEDFEIISMFSHHIGKNHENKYICYLKILCEGTQHYTAAISNTLKKAELFAIENAILSHLSLKIGLEYDKYCEMNNEQIVSH</sequence>
<dbReference type="PROSITE" id="PS50991">
    <property type="entry name" value="PYR_CT"/>
    <property type="match status" value="1"/>
</dbReference>
<dbReference type="EMBL" id="MUBJ01000027">
    <property type="protein sequence ID" value="OTA14572.1"/>
    <property type="molecule type" value="Genomic_DNA"/>
</dbReference>
<dbReference type="Gene3D" id="3.20.20.70">
    <property type="entry name" value="Aldolase class I"/>
    <property type="match status" value="1"/>
</dbReference>
<evidence type="ECO:0000256" key="1">
    <source>
        <dbReference type="ARBA" id="ARBA00000064"/>
    </source>
</evidence>
<comment type="caution">
    <text evidence="7">The sequence shown here is derived from an EMBL/GenBank/DDBJ whole genome shotgun (WGS) entry which is preliminary data.</text>
</comment>
<dbReference type="Proteomes" id="UP000194350">
    <property type="component" value="Unassembled WGS sequence"/>
</dbReference>
<dbReference type="NCBIfam" id="NF002991">
    <property type="entry name" value="PRK03739.1"/>
    <property type="match status" value="1"/>
</dbReference>
<dbReference type="InterPro" id="IPR036230">
    <property type="entry name" value="LeuA_allosteric_dom_sf"/>
</dbReference>
<proteinExistence type="inferred from homology"/>
<keyword evidence="8" id="KW-1185">Reference proteome</keyword>
<dbReference type="GO" id="GO:0019752">
    <property type="term" value="P:carboxylic acid metabolic process"/>
    <property type="evidence" value="ECO:0007669"/>
    <property type="project" value="InterPro"/>
</dbReference>
<dbReference type="PROSITE" id="PS00815">
    <property type="entry name" value="AIPM_HOMOCIT_SYNTH_1"/>
    <property type="match status" value="1"/>
</dbReference>
<dbReference type="InterPro" id="IPR000891">
    <property type="entry name" value="PYR_CT"/>
</dbReference>
<evidence type="ECO:0000256" key="4">
    <source>
        <dbReference type="ARBA" id="ARBA00022679"/>
    </source>
</evidence>
<comment type="similarity">
    <text evidence="2">Belongs to the alpha-IPM synthase/homocitrate synthase family. LeuA type 2 subfamily.</text>
</comment>
<accession>A0A1Y2S7D7</accession>
<dbReference type="Pfam" id="PF00682">
    <property type="entry name" value="HMGL-like"/>
    <property type="match status" value="1"/>
</dbReference>
<dbReference type="OrthoDB" id="9803573at2"/>
<dbReference type="AlphaFoldDB" id="A0A1Y2S7D7"/>
<dbReference type="GO" id="GO:0003852">
    <property type="term" value="F:2-isopropylmalate synthase activity"/>
    <property type="evidence" value="ECO:0007669"/>
    <property type="project" value="UniProtKB-EC"/>
</dbReference>
<evidence type="ECO:0000256" key="3">
    <source>
        <dbReference type="ARBA" id="ARBA00012973"/>
    </source>
</evidence>
<keyword evidence="4 5" id="KW-0808">Transferase</keyword>
<dbReference type="Pfam" id="PF22615">
    <property type="entry name" value="IPMS_D2"/>
    <property type="match status" value="1"/>
</dbReference>
<name>A0A1Y2S7D7_9GAMM</name>
<dbReference type="RefSeq" id="WP_086110505.1">
    <property type="nucleotide sequence ID" value="NZ_CAWNGD010000070.1"/>
</dbReference>
<evidence type="ECO:0000313" key="8">
    <source>
        <dbReference type="Proteomes" id="UP000194350"/>
    </source>
</evidence>
<dbReference type="InterPro" id="IPR013785">
    <property type="entry name" value="Aldolase_TIM"/>
</dbReference>
<evidence type="ECO:0000259" key="6">
    <source>
        <dbReference type="PROSITE" id="PS50991"/>
    </source>
</evidence>
<dbReference type="PANTHER" id="PTHR46911">
    <property type="match status" value="1"/>
</dbReference>
<evidence type="ECO:0000256" key="2">
    <source>
        <dbReference type="ARBA" id="ARBA00009767"/>
    </source>
</evidence>
<dbReference type="PROSITE" id="PS00816">
    <property type="entry name" value="AIPM_HOMOCIT_SYNTH_2"/>
    <property type="match status" value="1"/>
</dbReference>
<dbReference type="InterPro" id="IPR002034">
    <property type="entry name" value="AIPM/Hcit_synth_CS"/>
</dbReference>
<evidence type="ECO:0000256" key="5">
    <source>
        <dbReference type="RuleBase" id="RU003523"/>
    </source>
</evidence>
<gene>
    <name evidence="7" type="ORF">Xvie_03601</name>
</gene>
<dbReference type="InterPro" id="IPR054692">
    <property type="entry name" value="LeuA-like_post-cat"/>
</dbReference>
<comment type="catalytic activity">
    <reaction evidence="1">
        <text>3-methyl-2-oxobutanoate + acetyl-CoA + H2O = (2S)-2-isopropylmalate + CoA + H(+)</text>
        <dbReference type="Rhea" id="RHEA:21524"/>
        <dbReference type="ChEBI" id="CHEBI:1178"/>
        <dbReference type="ChEBI" id="CHEBI:11851"/>
        <dbReference type="ChEBI" id="CHEBI:15377"/>
        <dbReference type="ChEBI" id="CHEBI:15378"/>
        <dbReference type="ChEBI" id="CHEBI:57287"/>
        <dbReference type="ChEBI" id="CHEBI:57288"/>
        <dbReference type="EC" id="2.3.3.13"/>
    </reaction>
</comment>
<dbReference type="PANTHER" id="PTHR46911:SF1">
    <property type="entry name" value="2-ISOPROPYLMALATE SYNTHASE"/>
    <property type="match status" value="1"/>
</dbReference>
<dbReference type="STRING" id="351656.Xvie_03601"/>
<dbReference type="Gene3D" id="3.30.160.270">
    <property type="match status" value="1"/>
</dbReference>
<protein>
    <recommendedName>
        <fullName evidence="3">2-isopropylmalate synthase</fullName>
        <ecNumber evidence="3">2.3.3.13</ecNumber>
    </recommendedName>
</protein>
<feature type="domain" description="Pyruvate carboxyltransferase" evidence="6">
    <location>
        <begin position="31"/>
        <end position="305"/>
    </location>
</feature>
<evidence type="ECO:0000313" key="7">
    <source>
        <dbReference type="EMBL" id="OTA14572.1"/>
    </source>
</evidence>
<organism evidence="7 8">
    <name type="scientific">Xenorhabdus vietnamensis</name>
    <dbReference type="NCBI Taxonomy" id="351656"/>
    <lineage>
        <taxon>Bacteria</taxon>
        <taxon>Pseudomonadati</taxon>
        <taxon>Pseudomonadota</taxon>
        <taxon>Gammaproteobacteria</taxon>
        <taxon>Enterobacterales</taxon>
        <taxon>Morganellaceae</taxon>
        <taxon>Xenorhabdus</taxon>
    </lineage>
</organism>
<dbReference type="EC" id="2.3.3.13" evidence="3"/>
<reference evidence="7 8" key="1">
    <citation type="submission" date="2016-10" db="EMBL/GenBank/DDBJ databases">
        <title>Systematic genetic and metabolomic analysis of Xenorhabdus and Photorhabdus spp., highlights the requirements for a dual symbiotic and pathogenic life style.</title>
        <authorList>
            <person name="Tobias N.J."/>
            <person name="Wolff H."/>
            <person name="Djahanschiri B."/>
            <person name="Pidot S.J."/>
            <person name="Stinear T.P."/>
            <person name="Ebersberger I."/>
            <person name="Bode H.B."/>
        </authorList>
    </citation>
    <scope>NUCLEOTIDE SEQUENCE [LARGE SCALE GENOMIC DNA]</scope>
    <source>
        <strain evidence="7 8">DSM 22392</strain>
    </source>
</reference>
<dbReference type="SUPFAM" id="SSF51569">
    <property type="entry name" value="Aldolase"/>
    <property type="match status" value="1"/>
</dbReference>